<proteinExistence type="predicted"/>
<evidence type="ECO:0000313" key="2">
    <source>
        <dbReference type="EMBL" id="SOB58069.1"/>
    </source>
</evidence>
<organism evidence="2 3">
    <name type="scientific">Pseudodesulfovibrio profundus</name>
    <dbReference type="NCBI Taxonomy" id="57320"/>
    <lineage>
        <taxon>Bacteria</taxon>
        <taxon>Pseudomonadati</taxon>
        <taxon>Thermodesulfobacteriota</taxon>
        <taxon>Desulfovibrionia</taxon>
        <taxon>Desulfovibrionales</taxon>
        <taxon>Desulfovibrionaceae</taxon>
    </lineage>
</organism>
<dbReference type="AlphaFoldDB" id="A0A2C8F5S7"/>
<feature type="chain" id="PRO_5012157569" evidence="1">
    <location>
        <begin position="35"/>
        <end position="257"/>
    </location>
</feature>
<keyword evidence="1" id="KW-0732">Signal</keyword>
<reference evidence="3" key="1">
    <citation type="submission" date="2017-09" db="EMBL/GenBank/DDBJ databases">
        <authorList>
            <person name="Regsiter A."/>
            <person name="William W."/>
        </authorList>
    </citation>
    <scope>NUCLEOTIDE SEQUENCE [LARGE SCALE GENOMIC DNA]</scope>
    <source>
        <strain evidence="3">500-1</strain>
    </source>
</reference>
<name>A0A2C8F5S7_9BACT</name>
<dbReference type="EMBL" id="LT907975">
    <property type="protein sequence ID" value="SOB58069.1"/>
    <property type="molecule type" value="Genomic_DNA"/>
</dbReference>
<accession>A0A2C8F5S7</accession>
<sequence>MAHTRYDNTNMVMRSFSAVALCLVICLMALPALAFSPDEETLAEVVRHNYGPFSSWEVELTYPEYPDVSTRLWYARGKWRQEWRYGEQAKGLGVGGSVVASCATEGFPLSPMLLWMVPNPVEAWRSWGVDMETRNFGFCNGQPCLMLGAEPGDETSPAVRLNNESMAPILIRYTVDETLYSVHFDEYKTFAGYEVPQSVSVTIGGDQVLQMQVKWIAANKADDPSLYAMDAFDATPCLSPPLPFVLLRDHFHYPTAP</sequence>
<dbReference type="KEGG" id="pprf:DPRO_1184"/>
<keyword evidence="3" id="KW-1185">Reference proteome</keyword>
<dbReference type="Proteomes" id="UP000219215">
    <property type="component" value="Chromosome DPRO"/>
</dbReference>
<protein>
    <submittedName>
        <fullName evidence="2">Uncharacterized protein</fullName>
    </submittedName>
</protein>
<evidence type="ECO:0000256" key="1">
    <source>
        <dbReference type="SAM" id="SignalP"/>
    </source>
</evidence>
<feature type="signal peptide" evidence="1">
    <location>
        <begin position="1"/>
        <end position="34"/>
    </location>
</feature>
<evidence type="ECO:0000313" key="3">
    <source>
        <dbReference type="Proteomes" id="UP000219215"/>
    </source>
</evidence>
<gene>
    <name evidence="2" type="ORF">DPRO_1184</name>
</gene>